<dbReference type="Gene3D" id="3.40.1160.10">
    <property type="entry name" value="Acetylglutamate kinase-like"/>
    <property type="match status" value="1"/>
</dbReference>
<dbReference type="NCBIfam" id="TIGR00657">
    <property type="entry name" value="asp_kinases"/>
    <property type="match status" value="1"/>
</dbReference>
<organism evidence="12 13">
    <name type="scientific">Asprobacillus argus</name>
    <dbReference type="NCBI Taxonomy" id="3076534"/>
    <lineage>
        <taxon>Bacteria</taxon>
        <taxon>Pseudomonadati</taxon>
        <taxon>Bacteroidota</taxon>
        <taxon>Flavobacteriia</taxon>
        <taxon>Flavobacteriales</taxon>
        <taxon>Flavobacteriaceae</taxon>
        <taxon>Asprobacillus</taxon>
    </lineage>
</organism>
<evidence type="ECO:0000313" key="12">
    <source>
        <dbReference type="EMBL" id="MDT7831357.1"/>
    </source>
</evidence>
<dbReference type="PIRSF" id="PIRSF000726">
    <property type="entry name" value="Asp_kin"/>
    <property type="match status" value="1"/>
</dbReference>
<keyword evidence="6" id="KW-0067">ATP-binding</keyword>
<evidence type="ECO:0000256" key="1">
    <source>
        <dbReference type="ARBA" id="ARBA00004766"/>
    </source>
</evidence>
<dbReference type="PANTHER" id="PTHR21499">
    <property type="entry name" value="ASPARTATE KINASE"/>
    <property type="match status" value="1"/>
</dbReference>
<keyword evidence="9" id="KW-0028">Amino-acid biosynthesis</keyword>
<name>A0ABU3LE44_9FLAO</name>
<comment type="similarity">
    <text evidence="2 8">Belongs to the aspartokinase family.</text>
</comment>
<evidence type="ECO:0000256" key="3">
    <source>
        <dbReference type="ARBA" id="ARBA00022679"/>
    </source>
</evidence>
<dbReference type="Proteomes" id="UP001257277">
    <property type="component" value="Unassembled WGS sequence"/>
</dbReference>
<sequence>MIVLKFGGTSVGSAESIKKVVDVITSTSGKKIVVFSAFSGVTNLLVHINACNKIQDPVTISETLNMLEIKCRTIISNLFKLHSYKQIALNFIDFKIKEIASYAQETYSEKNTKLIVAQGEIISTHIIQFYLQERKISSTLISALDFMEIDHNEEPVPSKIATFLSPQIYSESSSDLFITQGFICKKLNQVDNLKRGGSDYTASLIGAALDVDEIQIWTDIDGMHNNDPRFVENTFSIEEISFDEAAELAYFGAKILHPQSLIPAKEKNIPVRLKNTFNAAQKGTVIKNDAITNGVTSIAAKDGITAIKIKSFRMLLAYGFLKKVFEVFETYKTPIDMITTSEVAVSLTIDEDANLKKITNALTEFGTVEVDTGLSIVCVAGDFSQNKEGISAEVFNSLKDIPIRMISYGGSNYNISLLVKTSDKKRALNALNRGLFSKKVTLEIV</sequence>
<reference evidence="12 13" key="1">
    <citation type="submission" date="2023-09" db="EMBL/GenBank/DDBJ databases">
        <title>Novel taxa isolated from Blanes Bay.</title>
        <authorList>
            <person name="Rey-Velasco X."/>
            <person name="Lucena T."/>
        </authorList>
    </citation>
    <scope>NUCLEOTIDE SEQUENCE [LARGE SCALE GENOMIC DNA]</scope>
    <source>
        <strain evidence="12 13">S356</strain>
    </source>
</reference>
<evidence type="ECO:0000256" key="6">
    <source>
        <dbReference type="ARBA" id="ARBA00022840"/>
    </source>
</evidence>
<evidence type="ECO:0000313" key="13">
    <source>
        <dbReference type="Proteomes" id="UP001257277"/>
    </source>
</evidence>
<keyword evidence="5 8" id="KW-0418">Kinase</keyword>
<evidence type="ECO:0000256" key="2">
    <source>
        <dbReference type="ARBA" id="ARBA00010122"/>
    </source>
</evidence>
<evidence type="ECO:0000256" key="4">
    <source>
        <dbReference type="ARBA" id="ARBA00022741"/>
    </source>
</evidence>
<dbReference type="InterPro" id="IPR045865">
    <property type="entry name" value="ACT-like_dom_sf"/>
</dbReference>
<evidence type="ECO:0000256" key="5">
    <source>
        <dbReference type="ARBA" id="ARBA00022777"/>
    </source>
</evidence>
<feature type="domain" description="Aspartate/glutamate/uridylate kinase" evidence="10">
    <location>
        <begin position="1"/>
        <end position="275"/>
    </location>
</feature>
<dbReference type="InterPro" id="IPR036393">
    <property type="entry name" value="AceGlu_kinase-like_sf"/>
</dbReference>
<comment type="pathway">
    <text evidence="9">Amino-acid biosynthesis; L-methionine biosynthesis via de novo pathway; L-homoserine from L-aspartate: step 1/3.</text>
</comment>
<evidence type="ECO:0000256" key="7">
    <source>
        <dbReference type="ARBA" id="ARBA00047872"/>
    </source>
</evidence>
<evidence type="ECO:0000256" key="9">
    <source>
        <dbReference type="RuleBase" id="RU004249"/>
    </source>
</evidence>
<evidence type="ECO:0000259" key="11">
    <source>
        <dbReference type="Pfam" id="PF22468"/>
    </source>
</evidence>
<proteinExistence type="inferred from homology"/>
<dbReference type="RefSeq" id="WP_349240604.1">
    <property type="nucleotide sequence ID" value="NZ_JAVTTO010000001.1"/>
</dbReference>
<dbReference type="PROSITE" id="PS00324">
    <property type="entry name" value="ASPARTOKINASE"/>
    <property type="match status" value="1"/>
</dbReference>
<dbReference type="Pfam" id="PF22468">
    <property type="entry name" value="ACT_9"/>
    <property type="match status" value="1"/>
</dbReference>
<protein>
    <recommendedName>
        <fullName evidence="8">Aspartokinase</fullName>
        <ecNumber evidence="8">2.7.2.4</ecNumber>
    </recommendedName>
</protein>
<dbReference type="EMBL" id="JAVTTO010000001">
    <property type="protein sequence ID" value="MDT7831357.1"/>
    <property type="molecule type" value="Genomic_DNA"/>
</dbReference>
<keyword evidence="4" id="KW-0547">Nucleotide-binding</keyword>
<dbReference type="InterPro" id="IPR018042">
    <property type="entry name" value="Aspartate_kinase_CS"/>
</dbReference>
<accession>A0ABU3LE44</accession>
<comment type="pathway">
    <text evidence="1 9">Amino-acid biosynthesis; L-lysine biosynthesis via DAP pathway; (S)-tetrahydrodipicolinate from L-aspartate: step 1/4.</text>
</comment>
<dbReference type="GO" id="GO:0004072">
    <property type="term" value="F:aspartate kinase activity"/>
    <property type="evidence" value="ECO:0007669"/>
    <property type="project" value="UniProtKB-EC"/>
</dbReference>
<evidence type="ECO:0000256" key="8">
    <source>
        <dbReference type="RuleBase" id="RU003448"/>
    </source>
</evidence>
<dbReference type="SUPFAM" id="SSF55021">
    <property type="entry name" value="ACT-like"/>
    <property type="match status" value="2"/>
</dbReference>
<feature type="domain" description="Aspartokinase ACT" evidence="11">
    <location>
        <begin position="377"/>
        <end position="433"/>
    </location>
</feature>
<dbReference type="SUPFAM" id="SSF53633">
    <property type="entry name" value="Carbamate kinase-like"/>
    <property type="match status" value="1"/>
</dbReference>
<comment type="catalytic activity">
    <reaction evidence="7 8">
        <text>L-aspartate + ATP = 4-phospho-L-aspartate + ADP</text>
        <dbReference type="Rhea" id="RHEA:23776"/>
        <dbReference type="ChEBI" id="CHEBI:29991"/>
        <dbReference type="ChEBI" id="CHEBI:30616"/>
        <dbReference type="ChEBI" id="CHEBI:57535"/>
        <dbReference type="ChEBI" id="CHEBI:456216"/>
        <dbReference type="EC" id="2.7.2.4"/>
    </reaction>
</comment>
<comment type="caution">
    <text evidence="12">The sequence shown here is derived from an EMBL/GenBank/DDBJ whole genome shotgun (WGS) entry which is preliminary data.</text>
</comment>
<keyword evidence="3 8" id="KW-0808">Transferase</keyword>
<dbReference type="EC" id="2.7.2.4" evidence="8"/>
<dbReference type="InterPro" id="IPR005260">
    <property type="entry name" value="Asp_kin_monofn"/>
</dbReference>
<dbReference type="PANTHER" id="PTHR21499:SF59">
    <property type="entry name" value="ASPARTOKINASE"/>
    <property type="match status" value="1"/>
</dbReference>
<dbReference type="Pfam" id="PF00696">
    <property type="entry name" value="AA_kinase"/>
    <property type="match status" value="1"/>
</dbReference>
<dbReference type="Gene3D" id="3.30.70.260">
    <property type="match status" value="2"/>
</dbReference>
<evidence type="ECO:0000259" key="10">
    <source>
        <dbReference type="Pfam" id="PF00696"/>
    </source>
</evidence>
<keyword evidence="13" id="KW-1185">Reference proteome</keyword>
<gene>
    <name evidence="12" type="ORF">RQM59_03140</name>
</gene>
<dbReference type="InterPro" id="IPR001048">
    <property type="entry name" value="Asp/Glu/Uridylate_kinase"/>
</dbReference>
<dbReference type="InterPro" id="IPR054352">
    <property type="entry name" value="ACT_Aspartokinase"/>
</dbReference>
<dbReference type="InterPro" id="IPR001341">
    <property type="entry name" value="Asp_kinase"/>
</dbReference>
<comment type="pathway">
    <text evidence="9">Amino-acid biosynthesis; L-threonine biosynthesis; L-threonine from L-aspartate: step 1/5.</text>
</comment>